<dbReference type="AlphaFoldDB" id="A0A1I5R521"/>
<reference evidence="3" key="1">
    <citation type="submission" date="2016-10" db="EMBL/GenBank/DDBJ databases">
        <authorList>
            <person name="Varghese N."/>
            <person name="Submissions S."/>
        </authorList>
    </citation>
    <scope>NUCLEOTIDE SEQUENCE [LARGE SCALE GENOMIC DNA]</scope>
    <source>
        <strain evidence="3">DSM 17834</strain>
    </source>
</reference>
<dbReference type="Proteomes" id="UP000198784">
    <property type="component" value="Unassembled WGS sequence"/>
</dbReference>
<dbReference type="EMBL" id="FOWX01000012">
    <property type="protein sequence ID" value="SFP53628.1"/>
    <property type="molecule type" value="Genomic_DNA"/>
</dbReference>
<keyword evidence="3" id="KW-1185">Reference proteome</keyword>
<accession>A0A1I5R521</accession>
<dbReference type="NCBIfam" id="NF046101">
    <property type="entry name" value="PA3496_fam"/>
    <property type="match status" value="1"/>
</dbReference>
<proteinExistence type="predicted"/>
<dbReference type="RefSeq" id="WP_090500854.1">
    <property type="nucleotide sequence ID" value="NZ_FOWX01000012.1"/>
</dbReference>
<name>A0A1I5R521_9PSED</name>
<dbReference type="InterPro" id="IPR058059">
    <property type="entry name" value="PA3496-like"/>
</dbReference>
<evidence type="ECO:0000313" key="3">
    <source>
        <dbReference type="Proteomes" id="UP000198784"/>
    </source>
</evidence>
<sequence>MPRYSDEAQSHVSSDAKSRRKLLDQRRMEYRRAIESYAERRQLQEQLADYPELIAANYLAAVQAPARRNSQPGR</sequence>
<evidence type="ECO:0000313" key="2">
    <source>
        <dbReference type="EMBL" id="SFP53628.1"/>
    </source>
</evidence>
<dbReference type="OrthoDB" id="7019550at2"/>
<organism evidence="2 3">
    <name type="scientific">Pseudomonas borbori</name>
    <dbReference type="NCBI Taxonomy" id="289003"/>
    <lineage>
        <taxon>Bacteria</taxon>
        <taxon>Pseudomonadati</taxon>
        <taxon>Pseudomonadota</taxon>
        <taxon>Gammaproteobacteria</taxon>
        <taxon>Pseudomonadales</taxon>
        <taxon>Pseudomonadaceae</taxon>
        <taxon>Pseudomonas</taxon>
    </lineage>
</organism>
<feature type="region of interest" description="Disordered" evidence="1">
    <location>
        <begin position="1"/>
        <end position="24"/>
    </location>
</feature>
<protein>
    <submittedName>
        <fullName evidence="2">Uncharacterized protein</fullName>
    </submittedName>
</protein>
<gene>
    <name evidence="2" type="ORF">SAMN05216190_11278</name>
</gene>
<evidence type="ECO:0000256" key="1">
    <source>
        <dbReference type="SAM" id="MobiDB-lite"/>
    </source>
</evidence>